<gene>
    <name evidence="1" type="ORF">GCM10022224_066760</name>
</gene>
<sequence length="286" mass="31403">MPLCRMALSGSSTRSWEYECEGACLIDHDERRLLFFCPCDGDQTYRLAALTTLARTWPGWRVEWAYDGLQQIRMAAGHVPEAAARSRPTLKVGEKWCDELVTMTHQGRTWAYLVDSAPEVIGAGPGFLDEDRSAWPTITSCPEKVAAGVHLDLDDRTAGIWTTRTLRGALLDVGERWPGRRWSDWEDRSAEQARRVAGALTVPEPDLAGGLRALAAEFDQHQDVDSATRSASLLLGITGLLTAGARSSGLQVRVHTDNTFTHRPMDLTSDEKALVHAAITSAMTSA</sequence>
<dbReference type="Proteomes" id="UP001500902">
    <property type="component" value="Unassembled WGS sequence"/>
</dbReference>
<evidence type="ECO:0000313" key="1">
    <source>
        <dbReference type="EMBL" id="GAA3691796.1"/>
    </source>
</evidence>
<comment type="caution">
    <text evidence="1">The sequence shown here is derived from an EMBL/GenBank/DDBJ whole genome shotgun (WGS) entry which is preliminary data.</text>
</comment>
<dbReference type="EMBL" id="BAAAZP010000124">
    <property type="protein sequence ID" value="GAA3691796.1"/>
    <property type="molecule type" value="Genomic_DNA"/>
</dbReference>
<evidence type="ECO:0000313" key="2">
    <source>
        <dbReference type="Proteomes" id="UP001500902"/>
    </source>
</evidence>
<protein>
    <submittedName>
        <fullName evidence="1">Uncharacterized protein</fullName>
    </submittedName>
</protein>
<organism evidence="1 2">
    <name type="scientific">Nonomuraea antimicrobica</name>
    <dbReference type="NCBI Taxonomy" id="561173"/>
    <lineage>
        <taxon>Bacteria</taxon>
        <taxon>Bacillati</taxon>
        <taxon>Actinomycetota</taxon>
        <taxon>Actinomycetes</taxon>
        <taxon>Streptosporangiales</taxon>
        <taxon>Streptosporangiaceae</taxon>
        <taxon>Nonomuraea</taxon>
    </lineage>
</organism>
<reference evidence="2" key="1">
    <citation type="journal article" date="2019" name="Int. J. Syst. Evol. Microbiol.">
        <title>The Global Catalogue of Microorganisms (GCM) 10K type strain sequencing project: providing services to taxonomists for standard genome sequencing and annotation.</title>
        <authorList>
            <consortium name="The Broad Institute Genomics Platform"/>
            <consortium name="The Broad Institute Genome Sequencing Center for Infectious Disease"/>
            <person name="Wu L."/>
            <person name="Ma J."/>
        </authorList>
    </citation>
    <scope>NUCLEOTIDE SEQUENCE [LARGE SCALE GENOMIC DNA]</scope>
    <source>
        <strain evidence="2">JCM 16904</strain>
    </source>
</reference>
<name>A0ABP7CLI8_9ACTN</name>
<accession>A0ABP7CLI8</accession>
<proteinExistence type="predicted"/>
<keyword evidence="2" id="KW-1185">Reference proteome</keyword>